<keyword evidence="1" id="KW-0812">Transmembrane</keyword>
<feature type="transmembrane region" description="Helical" evidence="1">
    <location>
        <begin position="6"/>
        <end position="23"/>
    </location>
</feature>
<keyword evidence="4" id="KW-1185">Reference proteome</keyword>
<organism evidence="3 4">
    <name type="scientific">Sporobacter termitidis DSM 10068</name>
    <dbReference type="NCBI Taxonomy" id="1123282"/>
    <lineage>
        <taxon>Bacteria</taxon>
        <taxon>Bacillati</taxon>
        <taxon>Bacillota</taxon>
        <taxon>Clostridia</taxon>
        <taxon>Eubacteriales</taxon>
        <taxon>Oscillospiraceae</taxon>
        <taxon>Sporobacter</taxon>
    </lineage>
</organism>
<dbReference type="EMBL" id="FQXV01000015">
    <property type="protein sequence ID" value="SHI20827.1"/>
    <property type="molecule type" value="Genomic_DNA"/>
</dbReference>
<feature type="domain" description="FMN-binding" evidence="2">
    <location>
        <begin position="151"/>
        <end position="221"/>
    </location>
</feature>
<dbReference type="Pfam" id="PF04205">
    <property type="entry name" value="FMN_bind"/>
    <property type="match status" value="1"/>
</dbReference>
<proteinExistence type="predicted"/>
<evidence type="ECO:0000256" key="1">
    <source>
        <dbReference type="SAM" id="Phobius"/>
    </source>
</evidence>
<dbReference type="SMART" id="SM00900">
    <property type="entry name" value="FMN_bind"/>
    <property type="match status" value="1"/>
</dbReference>
<dbReference type="GO" id="GO:0010181">
    <property type="term" value="F:FMN binding"/>
    <property type="evidence" value="ECO:0007669"/>
    <property type="project" value="InterPro"/>
</dbReference>
<dbReference type="Proteomes" id="UP000183995">
    <property type="component" value="Unassembled WGS sequence"/>
</dbReference>
<evidence type="ECO:0000313" key="4">
    <source>
        <dbReference type="Proteomes" id="UP000183995"/>
    </source>
</evidence>
<accession>A0A1M5Z9C8</accession>
<feature type="transmembrane region" description="Helical" evidence="1">
    <location>
        <begin position="64"/>
        <end position="86"/>
    </location>
</feature>
<reference evidence="3 4" key="1">
    <citation type="submission" date="2016-11" db="EMBL/GenBank/DDBJ databases">
        <authorList>
            <person name="Jaros S."/>
            <person name="Januszkiewicz K."/>
            <person name="Wedrychowicz H."/>
        </authorList>
    </citation>
    <scope>NUCLEOTIDE SEQUENCE [LARGE SCALE GENOMIC DNA]</scope>
    <source>
        <strain evidence="3 4">DSM 10068</strain>
    </source>
</reference>
<evidence type="ECO:0000259" key="2">
    <source>
        <dbReference type="SMART" id="SM00900"/>
    </source>
</evidence>
<dbReference type="Gene3D" id="3.90.1010.20">
    <property type="match status" value="1"/>
</dbReference>
<keyword evidence="1" id="KW-1133">Transmembrane helix</keyword>
<feature type="transmembrane region" description="Helical" evidence="1">
    <location>
        <begin position="35"/>
        <end position="58"/>
    </location>
</feature>
<dbReference type="GO" id="GO:0016020">
    <property type="term" value="C:membrane"/>
    <property type="evidence" value="ECO:0007669"/>
    <property type="project" value="InterPro"/>
</dbReference>
<evidence type="ECO:0000313" key="3">
    <source>
        <dbReference type="EMBL" id="SHI20827.1"/>
    </source>
</evidence>
<dbReference type="AlphaFoldDB" id="A0A1M5Z9C8"/>
<protein>
    <submittedName>
        <fullName evidence="3">Uncharacterized protein, contains FMN-binding domain</fullName>
    </submittedName>
</protein>
<dbReference type="RefSeq" id="WP_242941234.1">
    <property type="nucleotide sequence ID" value="NZ_FQXV01000015.1"/>
</dbReference>
<name>A0A1M5Z9C8_9FIRM</name>
<gene>
    <name evidence="3" type="ORF">SAMN02745823_03410</name>
</gene>
<sequence>MVLGYITAALFLLTAAKFITKRLPYKRLDASALKIHKAAGLALLAVSSVHAILVWKLMHQRPPGMYIAGFVLLACILAAVLSRVFMKKLGRKWLKIHRAAAAVICLCLTLHIVLGVTSFAAYQKAVASITFSDIDVGRVADGVYEGDCDVGYIYAKVSVTVKNGKILSVDILEHRNERGTPAEKITGEIVSAQSLDVDAVSGATNSSKVIRKAAENALAQGIG</sequence>
<keyword evidence="1" id="KW-0472">Membrane</keyword>
<dbReference type="STRING" id="1123282.SAMN02745823_03410"/>
<feature type="transmembrane region" description="Helical" evidence="1">
    <location>
        <begin position="98"/>
        <end position="122"/>
    </location>
</feature>
<dbReference type="InterPro" id="IPR007329">
    <property type="entry name" value="FMN-bd"/>
</dbReference>